<keyword evidence="5" id="KW-1185">Reference proteome</keyword>
<keyword evidence="1" id="KW-0175">Coiled coil</keyword>
<feature type="domain" description="C2c1 CRISPR-Cas endonuclease RuvC-like" evidence="3">
    <location>
        <begin position="1163"/>
        <end position="1365"/>
    </location>
</feature>
<accession>A0A1M4ST74</accession>
<dbReference type="NCBIfam" id="NF033949">
    <property type="entry name" value="Cas12b"/>
    <property type="match status" value="1"/>
</dbReference>
<protein>
    <recommendedName>
        <fullName evidence="3">C2c1 CRISPR-Cas endonuclease RuvC-like domain-containing protein</fullName>
    </recommendedName>
</protein>
<evidence type="ECO:0000256" key="1">
    <source>
        <dbReference type="SAM" id="Coils"/>
    </source>
</evidence>
<dbReference type="OrthoDB" id="2369085at2"/>
<feature type="compositionally biased region" description="Basic and acidic residues" evidence="2">
    <location>
        <begin position="1413"/>
        <end position="1429"/>
    </location>
</feature>
<dbReference type="STRING" id="213588.SAMN02745204_00263"/>
<dbReference type="RefSeq" id="WP_072754838.1">
    <property type="nucleotide sequence ID" value="NZ_FQUK01000003.1"/>
</dbReference>
<dbReference type="InterPro" id="IPR053603">
    <property type="entry name" value="Cas12b_endonuclease"/>
</dbReference>
<evidence type="ECO:0000259" key="3">
    <source>
        <dbReference type="Pfam" id="PF22126"/>
    </source>
</evidence>
<evidence type="ECO:0000256" key="2">
    <source>
        <dbReference type="SAM" id="MobiDB-lite"/>
    </source>
</evidence>
<sequence>MSEKTTQRAYTLRLNRASGECAVCQNNSCDCWHDALWATHKAVNRGAKAFGDWLLTLRGGLCHTLVEMEVPAKGNNPPQRPTDQERRDRRVLLALSWLSVEDEHGAPKEFIVATGRDSADDRAKKVEEKLREILEKRDFQEHEIDAWLQDCGPSLKAHIREDAVWVNRRALFDAAVERIKTLTWEEAWDFLEPFFGTQYFAGIGDGKDKDDAEGPARQGEKAKDLVQKAGQWLSARFGIGTGADFMSMAEAYEKIAKWASQAQNGDNGKATIEKLACALRPSEPPTLDTVLKCISGPGHKSATREYLKTLDKKSTVTQEDLNQLRKLADEDARNCRKKVGKKGKKPWADEVLKDVENSCELTYLQDNSPARHREFSVMLDHAARRVSMAHSWIKKAEQRRRQFESDAQKLKNLQERAPSAVEWLDRFCESRSMTTGANTGSGYRIRKRAIEGWSYVVQAWAEASCDTEDKRIAAARKVQADPEIEKFGDIQLFEALAADEAICVWRDQEGTQNPSILIDYVTGKTAEHNQKRFKVPAYRHPDELRHPVFCDFGNSRWSIQFAIHKEIRDRDKGAKQDTRQLQNRHGLKMRLWNGRSMTDVNLHWSSKRLTADLALDQNPNPNPTEVTRADRLGRAASSAFDHVKIKNVFNEKEWNGRLQAPRAELDRIAKLEEQGKTEQAEKLRKRLRWYVSFSPCLSPSGPFIVYAGQHNIQPKRSGQYAPHAQANKGRARLAQLILSRLPDLRILSVDLGHRFAAACAVWETLSSDAFRREIQGLNVLAGGSGEGDLFLHVEMTGDDGKRRTVVYRRIGPDQLLDNTPHPAPWARLDRQFLIKLQGEDEGVREASNEELWTVHKLEVEVGRTVPLIDRMVRSGFGKTEKQKERLKKLRELGWISAMPNEPSAETDEKEGEIRSISRSVDELMSSALGTLRLALKRHGNRARIAFAMTADYKPMPGGQKYYFHEAKEASKNDDETKRRDNQIEFLQDALSLWHDLFSSPDWEDNEAKKLWQNHIATLPNYQTPEEISAELKRVERNKKRKENRDKLRTAAKALAENDQLRQHLHDTWKERWESDDQQWKERLRSLKDWIFPRGKAEDNPSIRHVGGLSITRINTISGLYQILKAFKMRPEPDDLRKNIPQKGDDELENFNRRLLEARDRLREQRVKQLASRIIEAALGVGRIKIPKNGKLPKRPRTTVDTPCHAVVIESLKTYRPDDLRTRRENRQLMQWSSAKVRKYLKEGCELYGLHFLEVPANYTSRQCSRTGLPGIRCDDVPTGDFLKAPWWRRAINTAREKNGGDAKDRFLVDLYDHLNNLQSKGEALPATVRVPRQGGNLFIAGAQLDDTNKERRAIQADLNAAANIGLRALLDPDWRGRWWYVPCKDGTSEPALDRIEGSTAFNDVRSLPTGDNSSRRAPREIENLWRDPSGDSLESGTWSPTRAYWDTVQSRVIELLRRHAGLPTS</sequence>
<reference evidence="5" key="1">
    <citation type="submission" date="2016-11" db="EMBL/GenBank/DDBJ databases">
        <authorList>
            <person name="Varghese N."/>
            <person name="Submissions S."/>
        </authorList>
    </citation>
    <scope>NUCLEOTIDE SEQUENCE [LARGE SCALE GENOMIC DNA]</scope>
    <source>
        <strain evidence="5">DSM 14834</strain>
    </source>
</reference>
<proteinExistence type="predicted"/>
<dbReference type="Pfam" id="PF22126">
    <property type="entry name" value="C2c1_RuvC-like"/>
    <property type="match status" value="1"/>
</dbReference>
<name>A0A1M4ST74_9GAMM</name>
<dbReference type="EMBL" id="FQUK01000003">
    <property type="protein sequence ID" value="SHE35379.1"/>
    <property type="molecule type" value="Genomic_DNA"/>
</dbReference>
<organism evidence="4 5">
    <name type="scientific">Thermomonas hydrothermalis</name>
    <dbReference type="NCBI Taxonomy" id="213588"/>
    <lineage>
        <taxon>Bacteria</taxon>
        <taxon>Pseudomonadati</taxon>
        <taxon>Pseudomonadota</taxon>
        <taxon>Gammaproteobacteria</taxon>
        <taxon>Lysobacterales</taxon>
        <taxon>Lysobacteraceae</taxon>
        <taxon>Thermomonas</taxon>
    </lineage>
</organism>
<dbReference type="Proteomes" id="UP000242857">
    <property type="component" value="Unassembled WGS sequence"/>
</dbReference>
<evidence type="ECO:0000313" key="5">
    <source>
        <dbReference type="Proteomes" id="UP000242857"/>
    </source>
</evidence>
<evidence type="ECO:0000313" key="4">
    <source>
        <dbReference type="EMBL" id="SHE35379.1"/>
    </source>
</evidence>
<dbReference type="InterPro" id="IPR054011">
    <property type="entry name" value="C2c1_RuvC-like"/>
</dbReference>
<feature type="region of interest" description="Disordered" evidence="2">
    <location>
        <begin position="1403"/>
        <end position="1432"/>
    </location>
</feature>
<feature type="coiled-coil region" evidence="1">
    <location>
        <begin position="116"/>
        <end position="143"/>
    </location>
</feature>
<gene>
    <name evidence="4" type="ORF">SAMN02745204_00263</name>
</gene>